<feature type="region of interest" description="Disordered" evidence="1">
    <location>
        <begin position="81"/>
        <end position="101"/>
    </location>
</feature>
<dbReference type="Proteomes" id="UP000070054">
    <property type="component" value="Unassembled WGS sequence"/>
</dbReference>
<proteinExistence type="predicted"/>
<evidence type="ECO:0000256" key="1">
    <source>
        <dbReference type="SAM" id="MobiDB-lite"/>
    </source>
</evidence>
<evidence type="ECO:0000313" key="3">
    <source>
        <dbReference type="Proteomes" id="UP000070054"/>
    </source>
</evidence>
<protein>
    <submittedName>
        <fullName evidence="2">Uncharacterized protein</fullName>
    </submittedName>
</protein>
<keyword evidence="3" id="KW-1185">Reference proteome</keyword>
<comment type="caution">
    <text evidence="2">The sequence shown here is derived from an EMBL/GenBank/DDBJ whole genome shotgun (WGS) entry which is preliminary data.</text>
</comment>
<reference evidence="2 3" key="1">
    <citation type="submission" date="2014-02" db="EMBL/GenBank/DDBJ databases">
        <title>The genome sequence of Colletotrichum nymphaeae SA-01.</title>
        <authorList>
            <person name="Baroncelli R."/>
            <person name="Thon M.R."/>
        </authorList>
    </citation>
    <scope>NUCLEOTIDE SEQUENCE [LARGE SCALE GENOMIC DNA]</scope>
    <source>
        <strain evidence="2 3">SA-01</strain>
    </source>
</reference>
<organism evidence="2 3">
    <name type="scientific">Colletotrichum nymphaeae SA-01</name>
    <dbReference type="NCBI Taxonomy" id="1460502"/>
    <lineage>
        <taxon>Eukaryota</taxon>
        <taxon>Fungi</taxon>
        <taxon>Dikarya</taxon>
        <taxon>Ascomycota</taxon>
        <taxon>Pezizomycotina</taxon>
        <taxon>Sordariomycetes</taxon>
        <taxon>Hypocreomycetidae</taxon>
        <taxon>Glomerellales</taxon>
        <taxon>Glomerellaceae</taxon>
        <taxon>Colletotrichum</taxon>
        <taxon>Colletotrichum acutatum species complex</taxon>
    </lineage>
</organism>
<dbReference type="AlphaFoldDB" id="A0A135T5F4"/>
<accession>A0A135T5F4</accession>
<sequence>MEDLVLNSMRAGTRPSRPIFFLFSSLCSSSRPARRFLYPSPLALEPGLGDKQSGGGFKESKAHNPADIVIGRAGLESKLTGPLTRACPEVTGSERNSGKALRNADIEKLSAFVADRRMDRKLHESVD</sequence>
<name>A0A135T5F4_9PEZI</name>
<gene>
    <name evidence="2" type="ORF">CNYM01_08596</name>
</gene>
<dbReference type="EMBL" id="JEMN01001235">
    <property type="protein sequence ID" value="KXH43379.1"/>
    <property type="molecule type" value="Genomic_DNA"/>
</dbReference>
<evidence type="ECO:0000313" key="2">
    <source>
        <dbReference type="EMBL" id="KXH43379.1"/>
    </source>
</evidence>